<dbReference type="Proteomes" id="UP001302349">
    <property type="component" value="Chromosome"/>
</dbReference>
<keyword evidence="1" id="KW-1277">Toxin-antitoxin system</keyword>
<evidence type="ECO:0008006" key="4">
    <source>
        <dbReference type="Google" id="ProtNLM"/>
    </source>
</evidence>
<evidence type="ECO:0000313" key="2">
    <source>
        <dbReference type="EMBL" id="WOK07870.1"/>
    </source>
</evidence>
<dbReference type="InterPro" id="IPR007712">
    <property type="entry name" value="RelE/ParE_toxin"/>
</dbReference>
<proteinExistence type="predicted"/>
<gene>
    <name evidence="2" type="ORF">RT717_04415</name>
</gene>
<keyword evidence="3" id="KW-1185">Reference proteome</keyword>
<reference evidence="2 3" key="1">
    <citation type="journal article" date="2023" name="Microbiol. Resour. Announc.">
        <title>Complete Genome Sequence of Imperialibacter roseus strain P4T.</title>
        <authorList>
            <person name="Tizabi D.R."/>
            <person name="Bachvaroff T."/>
            <person name="Hill R.T."/>
        </authorList>
    </citation>
    <scope>NUCLEOTIDE SEQUENCE [LARGE SCALE GENOMIC DNA]</scope>
    <source>
        <strain evidence="2 3">P4T</strain>
    </source>
</reference>
<dbReference type="PANTHER" id="PTHR38813">
    <property type="match status" value="1"/>
</dbReference>
<evidence type="ECO:0000256" key="1">
    <source>
        <dbReference type="ARBA" id="ARBA00022649"/>
    </source>
</evidence>
<sequence length="88" mass="10182">MKVCIDKSFEKDTKKIKDKKLLTQLADTIEQIQASGNISEVKNIKKLKGAHSYFRVRLGDFRIGVSIVGDTVDFIRFLPRKDVYKYFP</sequence>
<organism evidence="2 3">
    <name type="scientific">Imperialibacter roseus</name>
    <dbReference type="NCBI Taxonomy" id="1324217"/>
    <lineage>
        <taxon>Bacteria</taxon>
        <taxon>Pseudomonadati</taxon>
        <taxon>Bacteroidota</taxon>
        <taxon>Cytophagia</taxon>
        <taxon>Cytophagales</taxon>
        <taxon>Flammeovirgaceae</taxon>
        <taxon>Imperialibacter</taxon>
    </lineage>
</organism>
<dbReference type="PANTHER" id="PTHR38813:SF1">
    <property type="entry name" value="TOXIN RELE1-RELATED"/>
    <property type="match status" value="1"/>
</dbReference>
<dbReference type="InterPro" id="IPR035093">
    <property type="entry name" value="RelE/ParE_toxin_dom_sf"/>
</dbReference>
<dbReference type="Gene3D" id="3.30.2310.20">
    <property type="entry name" value="RelE-like"/>
    <property type="match status" value="1"/>
</dbReference>
<dbReference type="InterPro" id="IPR052747">
    <property type="entry name" value="TA_system_RelE_toxin"/>
</dbReference>
<accession>A0ABZ0IV99</accession>
<dbReference type="EMBL" id="CP136051">
    <property type="protein sequence ID" value="WOK07870.1"/>
    <property type="molecule type" value="Genomic_DNA"/>
</dbReference>
<protein>
    <recommendedName>
        <fullName evidence="4">Plasmid stabilization protein</fullName>
    </recommendedName>
</protein>
<dbReference type="RefSeq" id="WP_317490519.1">
    <property type="nucleotide sequence ID" value="NZ_CP136051.1"/>
</dbReference>
<dbReference type="Pfam" id="PF05016">
    <property type="entry name" value="ParE_toxin"/>
    <property type="match status" value="1"/>
</dbReference>
<evidence type="ECO:0000313" key="3">
    <source>
        <dbReference type="Proteomes" id="UP001302349"/>
    </source>
</evidence>
<name>A0ABZ0IV99_9BACT</name>
<dbReference type="SUPFAM" id="SSF143011">
    <property type="entry name" value="RelE-like"/>
    <property type="match status" value="1"/>
</dbReference>